<dbReference type="Gene3D" id="3.40.630.30">
    <property type="match status" value="1"/>
</dbReference>
<reference evidence="4 5" key="1">
    <citation type="journal article" date="2015" name="Genome Announc.">
        <title>Draft Genome Sequence of a Heterotrophic Facultative Anaerobic Thermophilic Bacterium, Ardenticatena maritima Strain 110ST.</title>
        <authorList>
            <person name="Kawaichi S."/>
            <person name="Yoshida T."/>
            <person name="Sako Y."/>
            <person name="Nakamura R."/>
        </authorList>
    </citation>
    <scope>NUCLEOTIDE SEQUENCE [LARGE SCALE GENOMIC DNA]</scope>
    <source>
        <strain evidence="4 5">110S</strain>
    </source>
</reference>
<keyword evidence="2" id="KW-0012">Acyltransferase</keyword>
<evidence type="ECO:0000256" key="2">
    <source>
        <dbReference type="ARBA" id="ARBA00023315"/>
    </source>
</evidence>
<gene>
    <name evidence="4" type="ORF">ARMA_2656</name>
</gene>
<sequence length="313" mass="34907">MLWASSARLLHLWHSIQENGAFVNPQNHAKCRLFFQKVERFQTPSKSPQNRLVSGGGLTELYHVQLFAWQNMLSPLAKACAEHTALRANGQPRACAWLPRPPHLLSYPRPTTRANRAGLSAMATTIFPRLVTLKTGETARLRTVREADAADVLRLVQAVAAEEVLIGVETPNIPQSVEEERRFIRAALNTPRRLFMGAEVNGRIVGTLSLTPGQFGRKDAHLATLGIVLAPQYRGVGLGGAMIDAALEWARAKGFEKIQLEVFATNERALALYRRKGFVEEGRRRRAYKLRGDYVDGVLMGLWIGDDHVIEEE</sequence>
<dbReference type="InterPro" id="IPR050832">
    <property type="entry name" value="Bact_Acetyltransf"/>
</dbReference>
<dbReference type="EMBL" id="BBZA01000235">
    <property type="protein sequence ID" value="GAP64233.1"/>
    <property type="molecule type" value="Genomic_DNA"/>
</dbReference>
<dbReference type="PROSITE" id="PS51186">
    <property type="entry name" value="GNAT"/>
    <property type="match status" value="1"/>
</dbReference>
<evidence type="ECO:0000256" key="1">
    <source>
        <dbReference type="ARBA" id="ARBA00022679"/>
    </source>
</evidence>
<dbReference type="InParanoid" id="A0A0M8K8Y4"/>
<dbReference type="SUPFAM" id="SSF55729">
    <property type="entry name" value="Acyl-CoA N-acyltransferases (Nat)"/>
    <property type="match status" value="1"/>
</dbReference>
<reference evidence="5" key="2">
    <citation type="submission" date="2015-08" db="EMBL/GenBank/DDBJ databases">
        <title>Draft Genome Sequence of a Heterotrophic Facultative Anaerobic Bacterium Ardenticatena maritima Strain 110S.</title>
        <authorList>
            <person name="Kawaichi S."/>
            <person name="Yoshida T."/>
            <person name="Sako Y."/>
            <person name="Nakamura R."/>
        </authorList>
    </citation>
    <scope>NUCLEOTIDE SEQUENCE [LARGE SCALE GENOMIC DNA]</scope>
    <source>
        <strain evidence="5">110S</strain>
    </source>
</reference>
<keyword evidence="1" id="KW-0808">Transferase</keyword>
<dbReference type="GO" id="GO:0016747">
    <property type="term" value="F:acyltransferase activity, transferring groups other than amino-acyl groups"/>
    <property type="evidence" value="ECO:0007669"/>
    <property type="project" value="InterPro"/>
</dbReference>
<dbReference type="CDD" id="cd04301">
    <property type="entry name" value="NAT_SF"/>
    <property type="match status" value="1"/>
</dbReference>
<dbReference type="Pfam" id="PF00583">
    <property type="entry name" value="Acetyltransf_1"/>
    <property type="match status" value="1"/>
</dbReference>
<keyword evidence="5" id="KW-1185">Reference proteome</keyword>
<feature type="domain" description="N-acetyltransferase" evidence="3">
    <location>
        <begin position="139"/>
        <end position="305"/>
    </location>
</feature>
<dbReference type="PANTHER" id="PTHR43877">
    <property type="entry name" value="AMINOALKYLPHOSPHONATE N-ACETYLTRANSFERASE-RELATED-RELATED"/>
    <property type="match status" value="1"/>
</dbReference>
<organism evidence="4 5">
    <name type="scientific">Ardenticatena maritima</name>
    <dbReference type="NCBI Taxonomy" id="872965"/>
    <lineage>
        <taxon>Bacteria</taxon>
        <taxon>Bacillati</taxon>
        <taxon>Chloroflexota</taxon>
        <taxon>Ardenticatenia</taxon>
        <taxon>Ardenticatenales</taxon>
        <taxon>Ardenticatenaceae</taxon>
        <taxon>Ardenticatena</taxon>
    </lineage>
</organism>
<name>A0A0M8K8Y4_9CHLR</name>
<dbReference type="AlphaFoldDB" id="A0A0M8K8Y4"/>
<dbReference type="STRING" id="872965.SE16_08825"/>
<comment type="caution">
    <text evidence="4">The sequence shown here is derived from an EMBL/GenBank/DDBJ whole genome shotgun (WGS) entry which is preliminary data.</text>
</comment>
<dbReference type="Proteomes" id="UP000037784">
    <property type="component" value="Unassembled WGS sequence"/>
</dbReference>
<dbReference type="FunCoup" id="A0A0M8K8Y4">
    <property type="interactions" value="20"/>
</dbReference>
<dbReference type="InterPro" id="IPR016181">
    <property type="entry name" value="Acyl_CoA_acyltransferase"/>
</dbReference>
<evidence type="ECO:0000313" key="4">
    <source>
        <dbReference type="EMBL" id="GAP64233.1"/>
    </source>
</evidence>
<evidence type="ECO:0000259" key="3">
    <source>
        <dbReference type="PROSITE" id="PS51186"/>
    </source>
</evidence>
<evidence type="ECO:0000313" key="5">
    <source>
        <dbReference type="Proteomes" id="UP000037784"/>
    </source>
</evidence>
<accession>A0A0M8K8Y4</accession>
<proteinExistence type="predicted"/>
<dbReference type="InterPro" id="IPR000182">
    <property type="entry name" value="GNAT_dom"/>
</dbReference>
<protein>
    <recommendedName>
        <fullName evidence="3">N-acetyltransferase domain-containing protein</fullName>
    </recommendedName>
</protein>